<organism evidence="2">
    <name type="scientific">Phaeocystis antarctica</name>
    <dbReference type="NCBI Taxonomy" id="33657"/>
    <lineage>
        <taxon>Eukaryota</taxon>
        <taxon>Haptista</taxon>
        <taxon>Haptophyta</taxon>
        <taxon>Prymnesiophyceae</taxon>
        <taxon>Phaeocystales</taxon>
        <taxon>Phaeocystaceae</taxon>
        <taxon>Phaeocystis</taxon>
    </lineage>
</organism>
<dbReference type="AlphaFoldDB" id="A0A7S0E757"/>
<keyword evidence="1" id="KW-0175">Coiled coil</keyword>
<dbReference type="Gene3D" id="2.30.130.30">
    <property type="entry name" value="Hypothetical protein"/>
    <property type="match status" value="1"/>
</dbReference>
<accession>A0A7S0E757</accession>
<proteinExistence type="predicted"/>
<gene>
    <name evidence="2" type="ORF">PANT1444_LOCUS3908</name>
</gene>
<dbReference type="EMBL" id="HBEP01006939">
    <property type="protein sequence ID" value="CAD8474604.1"/>
    <property type="molecule type" value="Transcribed_RNA"/>
</dbReference>
<protein>
    <recommendedName>
        <fullName evidence="3">ASCH domain-containing protein</fullName>
    </recommendedName>
</protein>
<evidence type="ECO:0008006" key="3">
    <source>
        <dbReference type="Google" id="ProtNLM"/>
    </source>
</evidence>
<feature type="coiled-coil region" evidence="1">
    <location>
        <begin position="255"/>
        <end position="313"/>
    </location>
</feature>
<dbReference type="PANTHER" id="PTHR31666">
    <property type="entry name" value="PROTEIN CXORF40A-RELATED"/>
    <property type="match status" value="1"/>
</dbReference>
<dbReference type="PANTHER" id="PTHR31666:SF0">
    <property type="entry name" value="PROTEIN EOLA1-RELATED"/>
    <property type="match status" value="1"/>
</dbReference>
<dbReference type="SUPFAM" id="SSF88697">
    <property type="entry name" value="PUA domain-like"/>
    <property type="match status" value="1"/>
</dbReference>
<evidence type="ECO:0000313" key="2">
    <source>
        <dbReference type="EMBL" id="CAD8474604.1"/>
    </source>
</evidence>
<dbReference type="InterPro" id="IPR033615">
    <property type="entry name" value="EOLA1/EOLA2"/>
</dbReference>
<dbReference type="InterPro" id="IPR015947">
    <property type="entry name" value="PUA-like_sf"/>
</dbReference>
<evidence type="ECO:0000256" key="1">
    <source>
        <dbReference type="SAM" id="Coils"/>
    </source>
</evidence>
<reference evidence="2" key="1">
    <citation type="submission" date="2021-01" db="EMBL/GenBank/DDBJ databases">
        <authorList>
            <person name="Corre E."/>
            <person name="Pelletier E."/>
            <person name="Niang G."/>
            <person name="Scheremetjew M."/>
            <person name="Finn R."/>
            <person name="Kale V."/>
            <person name="Holt S."/>
            <person name="Cochrane G."/>
            <person name="Meng A."/>
            <person name="Brown T."/>
            <person name="Cohen L."/>
        </authorList>
    </citation>
    <scope>NUCLEOTIDE SEQUENCE</scope>
    <source>
        <strain evidence="2">CCMP1374</strain>
    </source>
</reference>
<sequence>MGYADPSGGWGMGMGMGMGEQDEDYGDGHPMPQSMIEGPSVLIPALSFRQPFASLVLYGIKQLEARNRPTLKQMQGPLALHVSHREEPWNSPLLSAAVSLLRRRYPDEQINQFFQLPQTMAQGHGCIVGIVDVECTWHADLFNEVEQHQLTEQAVFPVQGTWVTQLRNPRWLKYPVRTSGSNKLWQVQIPLDALPDGTEVDGNGNLICLATRDRPPLYQPGSCAPLLEGDDMGLGLLGGDMRALLGAGVDAQSESEKKRKKLQKALRQIDDLKEKEAQGVKLEKTQQGKIAREVELRAELEALNKEAADAGDAAGDEGIDMSAAIAGIPGL</sequence>
<name>A0A7S0E757_9EUKA</name>